<dbReference type="Gene3D" id="3.90.550.10">
    <property type="entry name" value="Spore Coat Polysaccharide Biosynthesis Protein SpsA, Chain A"/>
    <property type="match status" value="1"/>
</dbReference>
<evidence type="ECO:0000259" key="1">
    <source>
        <dbReference type="Pfam" id="PF00535"/>
    </source>
</evidence>
<proteinExistence type="predicted"/>
<dbReference type="SUPFAM" id="SSF53448">
    <property type="entry name" value="Nucleotide-diphospho-sugar transferases"/>
    <property type="match status" value="1"/>
</dbReference>
<protein>
    <recommendedName>
        <fullName evidence="1">Glycosyltransferase 2-like domain-containing protein</fullName>
    </recommendedName>
</protein>
<dbReference type="PANTHER" id="PTHR43685">
    <property type="entry name" value="GLYCOSYLTRANSFERASE"/>
    <property type="match status" value="1"/>
</dbReference>
<dbReference type="Pfam" id="PF00535">
    <property type="entry name" value="Glycos_transf_2"/>
    <property type="match status" value="1"/>
</dbReference>
<dbReference type="InterPro" id="IPR001173">
    <property type="entry name" value="Glyco_trans_2-like"/>
</dbReference>
<evidence type="ECO:0000313" key="3">
    <source>
        <dbReference type="Proteomes" id="UP000197446"/>
    </source>
</evidence>
<dbReference type="Proteomes" id="UP000197446">
    <property type="component" value="Unassembled WGS sequence"/>
</dbReference>
<dbReference type="InterPro" id="IPR050834">
    <property type="entry name" value="Glycosyltransf_2"/>
</dbReference>
<dbReference type="InterPro" id="IPR029044">
    <property type="entry name" value="Nucleotide-diphossugar_trans"/>
</dbReference>
<keyword evidence="3" id="KW-1185">Reference proteome</keyword>
<dbReference type="EMBL" id="NISI01000001">
    <property type="protein sequence ID" value="OWR05483.1"/>
    <property type="molecule type" value="Genomic_DNA"/>
</dbReference>
<dbReference type="AlphaFoldDB" id="A0A254NLE8"/>
<dbReference type="CDD" id="cd00761">
    <property type="entry name" value="Glyco_tranf_GTA_type"/>
    <property type="match status" value="1"/>
</dbReference>
<gene>
    <name evidence="2" type="ORF">CDO81_03200</name>
</gene>
<reference evidence="2 3" key="1">
    <citation type="journal article" date="2007" name="Int. J. Syst. Evol. Microbiol.">
        <title>Description of Pelomonas aquatica sp. nov. and Pelomonas puraquae sp. nov., isolated from industrial and haemodialysis water.</title>
        <authorList>
            <person name="Gomila M."/>
            <person name="Bowien B."/>
            <person name="Falsen E."/>
            <person name="Moore E.R."/>
            <person name="Lalucat J."/>
        </authorList>
    </citation>
    <scope>NUCLEOTIDE SEQUENCE [LARGE SCALE GENOMIC DNA]</scope>
    <source>
        <strain evidence="2 3">CCUG 52769</strain>
    </source>
</reference>
<organism evidence="2 3">
    <name type="scientific">Roseateles puraquae</name>
    <dbReference type="NCBI Taxonomy" id="431059"/>
    <lineage>
        <taxon>Bacteria</taxon>
        <taxon>Pseudomonadati</taxon>
        <taxon>Pseudomonadota</taxon>
        <taxon>Betaproteobacteria</taxon>
        <taxon>Burkholderiales</taxon>
        <taxon>Sphaerotilaceae</taxon>
        <taxon>Roseateles</taxon>
    </lineage>
</organism>
<feature type="domain" description="Glycosyltransferase 2-like" evidence="1">
    <location>
        <begin position="17"/>
        <end position="121"/>
    </location>
</feature>
<sequence>MASVTRPAGASAPPAVSVCVPTYNGGEPLRAALASVLGQTWHDFELVVIDDGSTDATPDIVASFADPRLRYLRNEHNLGPQGNWNRCLREARGRYVKLLPHDDLLHPDCLARQVGVLEQDRGQRLALVFSSRRVIGPTGRLLTRRGYPGAREGVLPARRVVADCVRRGTNLLGEPGAVLMRKTLVDRVGPFDASNPYVIDLDYWFRLLDHGDAYYCDADLASFRVWPQSWSLAIGRDQGREFRAFIRRVDARVQACTTWPDRLLGRLTPALNNLARLAFYRLHVH</sequence>
<comment type="caution">
    <text evidence="2">The sequence shown here is derived from an EMBL/GenBank/DDBJ whole genome shotgun (WGS) entry which is preliminary data.</text>
</comment>
<dbReference type="PANTHER" id="PTHR43685:SF11">
    <property type="entry name" value="GLYCOSYLTRANSFERASE TAGX-RELATED"/>
    <property type="match status" value="1"/>
</dbReference>
<name>A0A254NLE8_9BURK</name>
<accession>A0A254NLE8</accession>
<evidence type="ECO:0000313" key="2">
    <source>
        <dbReference type="EMBL" id="OWR05483.1"/>
    </source>
</evidence>